<dbReference type="InterPro" id="IPR015422">
    <property type="entry name" value="PyrdxlP-dep_Trfase_small"/>
</dbReference>
<keyword evidence="3" id="KW-1185">Reference proteome</keyword>
<reference evidence="4" key="1">
    <citation type="submission" date="2025-08" db="UniProtKB">
        <authorList>
            <consortium name="RefSeq"/>
        </authorList>
    </citation>
    <scope>IDENTIFICATION</scope>
</reference>
<dbReference type="GO" id="GO:0042427">
    <property type="term" value="P:serotonin biosynthetic process"/>
    <property type="evidence" value="ECO:0007669"/>
    <property type="project" value="TreeGrafter"/>
</dbReference>
<evidence type="ECO:0000313" key="4">
    <source>
        <dbReference type="RefSeq" id="XP_018025861.1"/>
    </source>
</evidence>
<dbReference type="GO" id="GO:0004058">
    <property type="term" value="F:aromatic-L-amino-acid decarboxylase activity"/>
    <property type="evidence" value="ECO:0007669"/>
    <property type="project" value="TreeGrafter"/>
</dbReference>
<dbReference type="GO" id="GO:0005737">
    <property type="term" value="C:cytoplasm"/>
    <property type="evidence" value="ECO:0007669"/>
    <property type="project" value="TreeGrafter"/>
</dbReference>
<sequence length="100" mass="11679">QQFEALVRKDPRFELVCPTVLGLVCFRVKVVRDENAFNKRLLQRLNKDGDIHLVASEARGVYFLRVAVCSRFTESEDMEFAWRTIERTTSVMLAEEQRAE</sequence>
<evidence type="ECO:0000256" key="1">
    <source>
        <dbReference type="ARBA" id="ARBA00011738"/>
    </source>
</evidence>
<keyword evidence="2" id="KW-0210">Decarboxylase</keyword>
<feature type="non-terminal residue" evidence="4">
    <location>
        <position position="1"/>
    </location>
</feature>
<dbReference type="OMA" id="CEFESCH"/>
<dbReference type="PANTHER" id="PTHR11999:SF167">
    <property type="entry name" value="AROMATIC-L-AMINO-ACID DECARBOXYLASE"/>
    <property type="match status" value="1"/>
</dbReference>
<evidence type="ECO:0000256" key="2">
    <source>
        <dbReference type="ARBA" id="ARBA00022793"/>
    </source>
</evidence>
<dbReference type="KEGG" id="hazt:108681349"/>
<organism evidence="3 4">
    <name type="scientific">Hyalella azteca</name>
    <name type="common">Amphipod</name>
    <dbReference type="NCBI Taxonomy" id="294128"/>
    <lineage>
        <taxon>Eukaryota</taxon>
        <taxon>Metazoa</taxon>
        <taxon>Ecdysozoa</taxon>
        <taxon>Arthropoda</taxon>
        <taxon>Crustacea</taxon>
        <taxon>Multicrustacea</taxon>
        <taxon>Malacostraca</taxon>
        <taxon>Eumalacostraca</taxon>
        <taxon>Peracarida</taxon>
        <taxon>Amphipoda</taxon>
        <taxon>Senticaudata</taxon>
        <taxon>Talitrida</taxon>
        <taxon>Talitroidea</taxon>
        <taxon>Hyalellidae</taxon>
        <taxon>Hyalella</taxon>
    </lineage>
</organism>
<dbReference type="Gene3D" id="3.90.1150.10">
    <property type="entry name" value="Aspartate Aminotransferase, domain 1"/>
    <property type="match status" value="1"/>
</dbReference>
<dbReference type="InterPro" id="IPR010977">
    <property type="entry name" value="Aromatic_deC"/>
</dbReference>
<comment type="subunit">
    <text evidence="1">Homodimer.</text>
</comment>
<dbReference type="AlphaFoldDB" id="A0A8B7PKF6"/>
<dbReference type="InterPro" id="IPR015424">
    <property type="entry name" value="PyrdxlP-dep_Trfase"/>
</dbReference>
<dbReference type="GeneID" id="108681349"/>
<gene>
    <name evidence="4" type="primary">LOC108681349</name>
</gene>
<protein>
    <submittedName>
        <fullName evidence="4">Aromatic-L-amino-acid decarboxylase</fullName>
    </submittedName>
</protein>
<accession>A0A8B7PKF6</accession>
<dbReference type="PANTHER" id="PTHR11999">
    <property type="entry name" value="GROUP II PYRIDOXAL-5-PHOSPHATE DECARBOXYLASE"/>
    <property type="match status" value="1"/>
</dbReference>
<name>A0A8B7PKF6_HYAAZ</name>
<dbReference type="RefSeq" id="XP_018025861.1">
    <property type="nucleotide sequence ID" value="XM_018170372.1"/>
</dbReference>
<dbReference type="GO" id="GO:0006584">
    <property type="term" value="P:catecholamine metabolic process"/>
    <property type="evidence" value="ECO:0007669"/>
    <property type="project" value="TreeGrafter"/>
</dbReference>
<dbReference type="Proteomes" id="UP000694843">
    <property type="component" value="Unplaced"/>
</dbReference>
<dbReference type="SUPFAM" id="SSF53383">
    <property type="entry name" value="PLP-dependent transferases"/>
    <property type="match status" value="1"/>
</dbReference>
<evidence type="ECO:0000313" key="3">
    <source>
        <dbReference type="Proteomes" id="UP000694843"/>
    </source>
</evidence>
<proteinExistence type="predicted"/>
<keyword evidence="2" id="KW-0456">Lyase</keyword>
<dbReference type="OrthoDB" id="639767at2759"/>